<evidence type="ECO:0000313" key="1">
    <source>
        <dbReference type="EMBL" id="POM64499.1"/>
    </source>
</evidence>
<proteinExistence type="predicted"/>
<accession>A0A2P4XG26</accession>
<evidence type="ECO:0000313" key="2">
    <source>
        <dbReference type="Proteomes" id="UP000237271"/>
    </source>
</evidence>
<organism evidence="1 2">
    <name type="scientific">Phytophthora palmivora</name>
    <dbReference type="NCBI Taxonomy" id="4796"/>
    <lineage>
        <taxon>Eukaryota</taxon>
        <taxon>Sar</taxon>
        <taxon>Stramenopiles</taxon>
        <taxon>Oomycota</taxon>
        <taxon>Peronosporomycetes</taxon>
        <taxon>Peronosporales</taxon>
        <taxon>Peronosporaceae</taxon>
        <taxon>Phytophthora</taxon>
    </lineage>
</organism>
<sequence length="227" mass="26639">MPDLMKIQNFVYYHKKNDMKNSDLVDDMIECIRAYQYSNELDDDKCFAFGYRIDESGSPVIGEGTDDDPRMIAVSTKTMLRKADRTSENFIFHMDATFKVITVEYPYEQALQQISEKFMQVAGKPLRIKHFMADAEDAQYNGYSLAVKHNDTSYLIHIYEMHYSTSYDEFALFKPKALTTWEIVPELTDFTAYFTQQWIESRYWKWQCYHSKSGLAKLTISVNNSTK</sequence>
<dbReference type="Proteomes" id="UP000237271">
    <property type="component" value="Unassembled WGS sequence"/>
</dbReference>
<gene>
    <name evidence="1" type="ORF">PHPALM_19958</name>
</gene>
<comment type="caution">
    <text evidence="1">The sequence shown here is derived from an EMBL/GenBank/DDBJ whole genome shotgun (WGS) entry which is preliminary data.</text>
</comment>
<reference evidence="1 2" key="1">
    <citation type="journal article" date="2017" name="Genome Biol. Evol.">
        <title>Phytophthora megakarya and P. palmivora, closely related causal agents of cacao black pod rot, underwent increases in genome sizes and gene numbers by different mechanisms.</title>
        <authorList>
            <person name="Ali S.S."/>
            <person name="Shao J."/>
            <person name="Lary D.J."/>
            <person name="Kronmiller B."/>
            <person name="Shen D."/>
            <person name="Strem M.D."/>
            <person name="Amoako-Attah I."/>
            <person name="Akrofi A.Y."/>
            <person name="Begoude B.A."/>
            <person name="Ten Hoopen G.M."/>
            <person name="Coulibaly K."/>
            <person name="Kebe B.I."/>
            <person name="Melnick R.L."/>
            <person name="Guiltinan M.J."/>
            <person name="Tyler B.M."/>
            <person name="Meinhardt L.W."/>
            <person name="Bailey B.A."/>
        </authorList>
    </citation>
    <scope>NUCLEOTIDE SEQUENCE [LARGE SCALE GENOMIC DNA]</scope>
    <source>
        <strain evidence="2">sbr112.9</strain>
    </source>
</reference>
<dbReference type="AlphaFoldDB" id="A0A2P4XG26"/>
<protein>
    <submittedName>
        <fullName evidence="1">Uncharacterized protein</fullName>
    </submittedName>
</protein>
<dbReference type="EMBL" id="NCKW01011091">
    <property type="protein sequence ID" value="POM64499.1"/>
    <property type="molecule type" value="Genomic_DNA"/>
</dbReference>
<name>A0A2P4XG26_9STRA</name>
<dbReference type="OrthoDB" id="125997at2759"/>
<keyword evidence="2" id="KW-1185">Reference proteome</keyword>